<dbReference type="Proteomes" id="UP001165121">
    <property type="component" value="Unassembled WGS sequence"/>
</dbReference>
<feature type="domain" description="MULE transposase" evidence="1">
    <location>
        <begin position="186"/>
        <end position="243"/>
    </location>
</feature>
<dbReference type="PANTHER" id="PTHR31669">
    <property type="entry name" value="PROTEIN FAR1-RELATED SEQUENCE 10-RELATED"/>
    <property type="match status" value="1"/>
</dbReference>
<keyword evidence="3" id="KW-1185">Reference proteome</keyword>
<name>A0A9W6U9J1_9STRA</name>
<gene>
    <name evidence="2" type="ORF">Pfra01_000616500</name>
</gene>
<evidence type="ECO:0000259" key="1">
    <source>
        <dbReference type="Pfam" id="PF10551"/>
    </source>
</evidence>
<evidence type="ECO:0000313" key="2">
    <source>
        <dbReference type="EMBL" id="GMF29110.1"/>
    </source>
</evidence>
<dbReference type="Pfam" id="PF10551">
    <property type="entry name" value="MULE"/>
    <property type="match status" value="1"/>
</dbReference>
<evidence type="ECO:0000313" key="3">
    <source>
        <dbReference type="Proteomes" id="UP001165121"/>
    </source>
</evidence>
<dbReference type="InterPro" id="IPR018289">
    <property type="entry name" value="MULE_transposase_dom"/>
</dbReference>
<dbReference type="OrthoDB" id="129831at2759"/>
<proteinExistence type="predicted"/>
<dbReference type="PANTHER" id="PTHR31669:SF251">
    <property type="entry name" value="PROTEIN FAR1-RELATED SEQUENCE"/>
    <property type="match status" value="1"/>
</dbReference>
<dbReference type="EMBL" id="BSXT01000516">
    <property type="protein sequence ID" value="GMF29110.1"/>
    <property type="molecule type" value="Genomic_DNA"/>
</dbReference>
<accession>A0A9W6U9J1</accession>
<reference evidence="2" key="1">
    <citation type="submission" date="2023-04" db="EMBL/GenBank/DDBJ databases">
        <title>Phytophthora fragariaefolia NBRC 109709.</title>
        <authorList>
            <person name="Ichikawa N."/>
            <person name="Sato H."/>
            <person name="Tonouchi N."/>
        </authorList>
    </citation>
    <scope>NUCLEOTIDE SEQUENCE</scope>
    <source>
        <strain evidence="2">NBRC 109709</strain>
    </source>
</reference>
<organism evidence="2 3">
    <name type="scientific">Phytophthora fragariaefolia</name>
    <dbReference type="NCBI Taxonomy" id="1490495"/>
    <lineage>
        <taxon>Eukaryota</taxon>
        <taxon>Sar</taxon>
        <taxon>Stramenopiles</taxon>
        <taxon>Oomycota</taxon>
        <taxon>Peronosporomycetes</taxon>
        <taxon>Peronosporales</taxon>
        <taxon>Peronosporaceae</taxon>
        <taxon>Phytophthora</taxon>
    </lineage>
</organism>
<sequence>MAATYSFPGPVAGYTGVRGSSASLTQVFEIPALQSQRKIAIEPPQKPFLPGPKQTALMCPSARLLTFLEDTSSFMPGILSVIGLEGPKPLAIFSTRSEFVANMYASVLSVDANTMVIPKDLSNAWYAARREALATQTPIEDRFSEMRDRNFYVRNSVNADTNHIRHLFWAHLDATKYYQQNSHVINEEDFVWDLTTLRDFMHIHLVSPPEIILFDRDLACLNAIRSVIPYVPRVICRWHMNRNVLSKARQVLDQFIVDQVVPGQDKYEITWQTDSFMSTYYEALNAETEFEFENARAVLKGKSSTVPEYLAQH</sequence>
<protein>
    <submittedName>
        <fullName evidence="2">Unnamed protein product</fullName>
    </submittedName>
</protein>
<dbReference type="AlphaFoldDB" id="A0A9W6U9J1"/>
<dbReference type="InterPro" id="IPR031052">
    <property type="entry name" value="FHY3/FAR1"/>
</dbReference>
<comment type="caution">
    <text evidence="2">The sequence shown here is derived from an EMBL/GenBank/DDBJ whole genome shotgun (WGS) entry which is preliminary data.</text>
</comment>
<dbReference type="GO" id="GO:0006355">
    <property type="term" value="P:regulation of DNA-templated transcription"/>
    <property type="evidence" value="ECO:0007669"/>
    <property type="project" value="InterPro"/>
</dbReference>